<dbReference type="KEGG" id="knv:Pan216_29180"/>
<dbReference type="Gene3D" id="2.60.200.20">
    <property type="match status" value="1"/>
</dbReference>
<feature type="compositionally biased region" description="Low complexity" evidence="1">
    <location>
        <begin position="100"/>
        <end position="119"/>
    </location>
</feature>
<feature type="compositionally biased region" description="Low complexity" evidence="1">
    <location>
        <begin position="127"/>
        <end position="137"/>
    </location>
</feature>
<dbReference type="Proteomes" id="UP000317093">
    <property type="component" value="Chromosome"/>
</dbReference>
<feature type="compositionally biased region" description="Low complexity" evidence="1">
    <location>
        <begin position="369"/>
        <end position="383"/>
    </location>
</feature>
<sequence>MQVSLVCLKGKPGVEVPIKRTEFFIGRDPRCHLRPNNTLVSKRHCVISITDNEVLIRDLGSTNGTRVNGQTIDSPTLLNDGDIITFGKLVFQTRVISPASAESTGSSAAPTASAATEAAPAKDETPAESAAPAEPVEVEAALSDNDAEAEEDFFAEALADPSADSAAGLTPRPTADPTPEPAAASSDPALDDSDFGELLEGDSEEMEKPVAKATASDEEVSPKKPDAKKKKRKTPKVAEGTGDEEDVMGAALDVDEQQASGFSNDALDFLLDAEGGSDDDSQFPDLGGSDEEAKPAAPTAEAETVSDLSANDTSEGESFAEDDDLNGLFDDEMAPGMSNADTIDANASSSEADVLDDLDDILLNDNDLMLADSNSDSSSGGTDSDADDGSK</sequence>
<dbReference type="Pfam" id="PF00498">
    <property type="entry name" value="FHA"/>
    <property type="match status" value="1"/>
</dbReference>
<dbReference type="SMART" id="SM00240">
    <property type="entry name" value="FHA"/>
    <property type="match status" value="1"/>
</dbReference>
<dbReference type="AlphaFoldDB" id="A0A518B523"/>
<dbReference type="PANTHER" id="PTHR23308">
    <property type="entry name" value="NUCLEAR INHIBITOR OF PROTEIN PHOSPHATASE-1"/>
    <property type="match status" value="1"/>
</dbReference>
<dbReference type="EMBL" id="CP036279">
    <property type="protein sequence ID" value="QDU62052.1"/>
    <property type="molecule type" value="Genomic_DNA"/>
</dbReference>
<feature type="region of interest" description="Disordered" evidence="1">
    <location>
        <begin position="163"/>
        <end position="348"/>
    </location>
</feature>
<dbReference type="InterPro" id="IPR050923">
    <property type="entry name" value="Cell_Proc_Reg/RNA_Proc"/>
</dbReference>
<accession>A0A518B523</accession>
<dbReference type="InterPro" id="IPR000253">
    <property type="entry name" value="FHA_dom"/>
</dbReference>
<protein>
    <submittedName>
        <fullName evidence="3">Glycogen accumulation regulator GarA</fullName>
    </submittedName>
</protein>
<feature type="compositionally biased region" description="Acidic residues" evidence="1">
    <location>
        <begin position="314"/>
        <end position="333"/>
    </location>
</feature>
<name>A0A518B523_9BACT</name>
<dbReference type="OrthoDB" id="283378at2"/>
<feature type="compositionally biased region" description="Acidic residues" evidence="1">
    <location>
        <begin position="189"/>
        <end position="205"/>
    </location>
</feature>
<evidence type="ECO:0000313" key="3">
    <source>
        <dbReference type="EMBL" id="QDU62052.1"/>
    </source>
</evidence>
<dbReference type="PROSITE" id="PS50006">
    <property type="entry name" value="FHA_DOMAIN"/>
    <property type="match status" value="1"/>
</dbReference>
<evidence type="ECO:0000313" key="4">
    <source>
        <dbReference type="Proteomes" id="UP000317093"/>
    </source>
</evidence>
<dbReference type="SUPFAM" id="SSF49879">
    <property type="entry name" value="SMAD/FHA domain"/>
    <property type="match status" value="1"/>
</dbReference>
<evidence type="ECO:0000259" key="2">
    <source>
        <dbReference type="PROSITE" id="PS50006"/>
    </source>
</evidence>
<dbReference type="InterPro" id="IPR008984">
    <property type="entry name" value="SMAD_FHA_dom_sf"/>
</dbReference>
<evidence type="ECO:0000256" key="1">
    <source>
        <dbReference type="SAM" id="MobiDB-lite"/>
    </source>
</evidence>
<proteinExistence type="predicted"/>
<dbReference type="CDD" id="cd00060">
    <property type="entry name" value="FHA"/>
    <property type="match status" value="1"/>
</dbReference>
<feature type="region of interest" description="Disordered" evidence="1">
    <location>
        <begin position="369"/>
        <end position="391"/>
    </location>
</feature>
<dbReference type="RefSeq" id="WP_145258560.1">
    <property type="nucleotide sequence ID" value="NZ_CP036279.1"/>
</dbReference>
<keyword evidence="4" id="KW-1185">Reference proteome</keyword>
<gene>
    <name evidence="3" type="primary">garA</name>
    <name evidence="3" type="ORF">Pan216_29180</name>
</gene>
<feature type="domain" description="FHA" evidence="2">
    <location>
        <begin position="23"/>
        <end position="72"/>
    </location>
</feature>
<reference evidence="3 4" key="1">
    <citation type="submission" date="2019-02" db="EMBL/GenBank/DDBJ databases">
        <title>Deep-cultivation of Planctomycetes and their phenomic and genomic characterization uncovers novel biology.</title>
        <authorList>
            <person name="Wiegand S."/>
            <person name="Jogler M."/>
            <person name="Boedeker C."/>
            <person name="Pinto D."/>
            <person name="Vollmers J."/>
            <person name="Rivas-Marin E."/>
            <person name="Kohn T."/>
            <person name="Peeters S.H."/>
            <person name="Heuer A."/>
            <person name="Rast P."/>
            <person name="Oberbeckmann S."/>
            <person name="Bunk B."/>
            <person name="Jeske O."/>
            <person name="Meyerdierks A."/>
            <person name="Storesund J.E."/>
            <person name="Kallscheuer N."/>
            <person name="Luecker S."/>
            <person name="Lage O.M."/>
            <person name="Pohl T."/>
            <person name="Merkel B.J."/>
            <person name="Hornburger P."/>
            <person name="Mueller R.-W."/>
            <person name="Bruemmer F."/>
            <person name="Labrenz M."/>
            <person name="Spormann A.M."/>
            <person name="Op den Camp H."/>
            <person name="Overmann J."/>
            <person name="Amann R."/>
            <person name="Jetten M.S.M."/>
            <person name="Mascher T."/>
            <person name="Medema M.H."/>
            <person name="Devos D.P."/>
            <person name="Kaster A.-K."/>
            <person name="Ovreas L."/>
            <person name="Rohde M."/>
            <person name="Galperin M.Y."/>
            <person name="Jogler C."/>
        </authorList>
    </citation>
    <scope>NUCLEOTIDE SEQUENCE [LARGE SCALE GENOMIC DNA]</scope>
    <source>
        <strain evidence="3 4">Pan216</strain>
    </source>
</reference>
<organism evidence="3 4">
    <name type="scientific">Kolteria novifilia</name>
    <dbReference type="NCBI Taxonomy" id="2527975"/>
    <lineage>
        <taxon>Bacteria</taxon>
        <taxon>Pseudomonadati</taxon>
        <taxon>Planctomycetota</taxon>
        <taxon>Planctomycetia</taxon>
        <taxon>Kolteriales</taxon>
        <taxon>Kolteriaceae</taxon>
        <taxon>Kolteria</taxon>
    </lineage>
</organism>
<feature type="compositionally biased region" description="Basic residues" evidence="1">
    <location>
        <begin position="226"/>
        <end position="235"/>
    </location>
</feature>
<feature type="region of interest" description="Disordered" evidence="1">
    <location>
        <begin position="100"/>
        <end position="137"/>
    </location>
</feature>